<feature type="domain" description="Sulfatase N-terminal" evidence="5">
    <location>
        <begin position="4"/>
        <end position="391"/>
    </location>
</feature>
<dbReference type="Gene3D" id="3.30.1120.10">
    <property type="match status" value="1"/>
</dbReference>
<comment type="caution">
    <text evidence="6">The sequence shown here is derived from an EMBL/GenBank/DDBJ whole genome shotgun (WGS) entry which is preliminary data.</text>
</comment>
<dbReference type="SUPFAM" id="SSF53649">
    <property type="entry name" value="Alkaline phosphatase-like"/>
    <property type="match status" value="1"/>
</dbReference>
<dbReference type="InterPro" id="IPR024607">
    <property type="entry name" value="Sulfatase_CS"/>
</dbReference>
<organism evidence="6 7">
    <name type="scientific">Macrococcus hajekii</name>
    <dbReference type="NCBI Taxonomy" id="198482"/>
    <lineage>
        <taxon>Bacteria</taxon>
        <taxon>Bacillati</taxon>
        <taxon>Bacillota</taxon>
        <taxon>Bacilli</taxon>
        <taxon>Bacillales</taxon>
        <taxon>Staphylococcaceae</taxon>
        <taxon>Macrococcus</taxon>
    </lineage>
</organism>
<gene>
    <name evidence="6" type="ORF">ERX37_07160</name>
</gene>
<keyword evidence="2" id="KW-0479">Metal-binding</keyword>
<accession>A0A4R6BJT7</accession>
<dbReference type="PROSITE" id="PS00149">
    <property type="entry name" value="SULFATASE_2"/>
    <property type="match status" value="1"/>
</dbReference>
<dbReference type="CDD" id="cd16143">
    <property type="entry name" value="ARS_like"/>
    <property type="match status" value="1"/>
</dbReference>
<name>A0A4R6BJT7_9STAP</name>
<keyword evidence="4" id="KW-0106">Calcium</keyword>
<dbReference type="RefSeq" id="WP_133429992.1">
    <property type="nucleotide sequence ID" value="NZ_BMCC01000003.1"/>
</dbReference>
<evidence type="ECO:0000256" key="1">
    <source>
        <dbReference type="ARBA" id="ARBA00008779"/>
    </source>
</evidence>
<protein>
    <submittedName>
        <fullName evidence="6">Arylsulfatase</fullName>
    </submittedName>
</protein>
<dbReference type="EMBL" id="SCWE01000002">
    <property type="protein sequence ID" value="TDM01979.1"/>
    <property type="molecule type" value="Genomic_DNA"/>
</dbReference>
<dbReference type="AlphaFoldDB" id="A0A4R6BJT7"/>
<evidence type="ECO:0000256" key="2">
    <source>
        <dbReference type="ARBA" id="ARBA00022723"/>
    </source>
</evidence>
<dbReference type="GO" id="GO:0004065">
    <property type="term" value="F:arylsulfatase activity"/>
    <property type="evidence" value="ECO:0007669"/>
    <property type="project" value="TreeGrafter"/>
</dbReference>
<dbReference type="InterPro" id="IPR017850">
    <property type="entry name" value="Alkaline_phosphatase_core_sf"/>
</dbReference>
<evidence type="ECO:0000259" key="5">
    <source>
        <dbReference type="Pfam" id="PF00884"/>
    </source>
</evidence>
<dbReference type="InterPro" id="IPR000917">
    <property type="entry name" value="Sulfatase_N"/>
</dbReference>
<dbReference type="Pfam" id="PF00884">
    <property type="entry name" value="Sulfatase"/>
    <property type="match status" value="1"/>
</dbReference>
<dbReference type="PANTHER" id="PTHR42693">
    <property type="entry name" value="ARYLSULFATASE FAMILY MEMBER"/>
    <property type="match status" value="1"/>
</dbReference>
<sequence length="543" mass="60655">MTQPNIILLFADDLGIGDVSAFNPEAQFNTLHIDRLAQKGIRFTDSHATSSLCTPSRYGLLTGRYNWRSRLKSFVIPGDSATLIEKNRLTLPQFLKKEGYNTAAIGKWHLGMDWTLKEDKDYALYGLDQNKIESETAPHQSGRFEFGNTTQFPPIVGLDIDYSKPIQYGPLDFGFDYFYGTAASLDQGPFVIIENDCALGEPVNLLGNPNITRVGSNTQQSVELSVAAAEFSPYHVPDNMQKKALDVLDGFLKQDEPFFLYYPNHLVHGPILPAERFKGKSGIGDYGDFVLQLDSYVGELIDKLEEYDAFNNTLFIFTSDNGVSSIVGLDDLKAKGHDSSAGYRGHKMHIWEGGHREPTIITYPDLIKAGQVSNHVVSHSDIFATIAELLQVKIPEDAAEDSFSNLSLWKGEETAVRRDIIHSSGNGGFSIRRDNWKLILVEDGGLAVGYDRDKETYKEVFKPTELYNIQKDISEQHNIIDDHPDVVKELTAALADYVKKGRSTEGATQMNAPDCPTGDWEQLAWMDHYEDYVASLNSQEDQA</sequence>
<evidence type="ECO:0000313" key="6">
    <source>
        <dbReference type="EMBL" id="TDM01979.1"/>
    </source>
</evidence>
<dbReference type="Proteomes" id="UP000295328">
    <property type="component" value="Unassembled WGS sequence"/>
</dbReference>
<evidence type="ECO:0000256" key="3">
    <source>
        <dbReference type="ARBA" id="ARBA00022801"/>
    </source>
</evidence>
<reference evidence="6 7" key="1">
    <citation type="submission" date="2019-01" db="EMBL/GenBank/DDBJ databases">
        <title>Draft genome sequences of the type strains of six Macrococcus species.</title>
        <authorList>
            <person name="Mazhar S."/>
            <person name="Altermann E."/>
            <person name="Hill C."/>
            <person name="Mcauliffe O."/>
        </authorList>
    </citation>
    <scope>NUCLEOTIDE SEQUENCE [LARGE SCALE GENOMIC DNA]</scope>
    <source>
        <strain evidence="6 7">CCM4809</strain>
    </source>
</reference>
<dbReference type="OrthoDB" id="9762324at2"/>
<keyword evidence="3" id="KW-0378">Hydrolase</keyword>
<evidence type="ECO:0000313" key="7">
    <source>
        <dbReference type="Proteomes" id="UP000295328"/>
    </source>
</evidence>
<dbReference type="InterPro" id="IPR050738">
    <property type="entry name" value="Sulfatase"/>
</dbReference>
<dbReference type="GO" id="GO:0046872">
    <property type="term" value="F:metal ion binding"/>
    <property type="evidence" value="ECO:0007669"/>
    <property type="project" value="UniProtKB-KW"/>
</dbReference>
<dbReference type="Gene3D" id="3.40.720.10">
    <property type="entry name" value="Alkaline Phosphatase, subunit A"/>
    <property type="match status" value="1"/>
</dbReference>
<dbReference type="PANTHER" id="PTHR42693:SF53">
    <property type="entry name" value="ENDO-4-O-SULFATASE"/>
    <property type="match status" value="1"/>
</dbReference>
<proteinExistence type="inferred from homology"/>
<dbReference type="PROSITE" id="PS00523">
    <property type="entry name" value="SULFATASE_1"/>
    <property type="match status" value="1"/>
</dbReference>
<evidence type="ECO:0000256" key="4">
    <source>
        <dbReference type="ARBA" id="ARBA00022837"/>
    </source>
</evidence>
<comment type="similarity">
    <text evidence="1">Belongs to the sulfatase family.</text>
</comment>
<keyword evidence="7" id="KW-1185">Reference proteome</keyword>